<comment type="caution">
    <text evidence="1">The sequence shown here is derived from an EMBL/GenBank/DDBJ whole genome shotgun (WGS) entry which is preliminary data.</text>
</comment>
<name>A0ACC4E003_PURLI</name>
<organism evidence="1 2">
    <name type="scientific">Purpureocillium lilacinum</name>
    <name type="common">Paecilomyces lilacinus</name>
    <dbReference type="NCBI Taxonomy" id="33203"/>
    <lineage>
        <taxon>Eukaryota</taxon>
        <taxon>Fungi</taxon>
        <taxon>Dikarya</taxon>
        <taxon>Ascomycota</taxon>
        <taxon>Pezizomycotina</taxon>
        <taxon>Sordariomycetes</taxon>
        <taxon>Hypocreomycetidae</taxon>
        <taxon>Hypocreales</taxon>
        <taxon>Ophiocordycipitaceae</taxon>
        <taxon>Purpureocillium</taxon>
    </lineage>
</organism>
<gene>
    <name evidence="1" type="ORF">ACCO45_003141</name>
</gene>
<reference evidence="1" key="1">
    <citation type="submission" date="2024-12" db="EMBL/GenBank/DDBJ databases">
        <title>Comparative genomics and development of molecular markers within Purpureocillium lilacinum and among Purpureocillium species.</title>
        <authorList>
            <person name="Yeh Z.-Y."/>
            <person name="Ni N.-T."/>
            <person name="Lo P.-H."/>
            <person name="Mushyakhwo K."/>
            <person name="Lin C.-F."/>
            <person name="Nai Y.-S."/>
        </authorList>
    </citation>
    <scope>NUCLEOTIDE SEQUENCE</scope>
    <source>
        <strain evidence="1">NCHU-NPUST-175</strain>
    </source>
</reference>
<dbReference type="EMBL" id="JBGNUJ010000003">
    <property type="protein sequence ID" value="KAL3961618.1"/>
    <property type="molecule type" value="Genomic_DNA"/>
</dbReference>
<proteinExistence type="predicted"/>
<protein>
    <submittedName>
        <fullName evidence="1">Uncharacterized protein</fullName>
    </submittedName>
</protein>
<evidence type="ECO:0000313" key="1">
    <source>
        <dbReference type="EMBL" id="KAL3961618.1"/>
    </source>
</evidence>
<dbReference type="Proteomes" id="UP001638806">
    <property type="component" value="Unassembled WGS sequence"/>
</dbReference>
<keyword evidence="2" id="KW-1185">Reference proteome</keyword>
<sequence length="200" mass="21250">MTFSDRRSPGRQPRAGPRSSGRASTDAPRAAGNASSRITKPGAGGGAHEFRPDRAWAAGALGPCGPGGSCAWPPCPRWSGCVALPEPPAFHSTYPAMSGCSALSRAPWAFHLSSASRPTPTGRRDVTEARPSNPRTTLTPTQTQYPPIPFGFRQRNVKIQQRASRAAGEVFLVLCTMDPAKVRARFPSLINGARCETLRG</sequence>
<evidence type="ECO:0000313" key="2">
    <source>
        <dbReference type="Proteomes" id="UP001638806"/>
    </source>
</evidence>
<accession>A0ACC4E003</accession>